<dbReference type="AlphaFoldDB" id="X1P856"/>
<dbReference type="Gene3D" id="3.20.20.140">
    <property type="entry name" value="Metal-dependent hydrolases"/>
    <property type="match status" value="1"/>
</dbReference>
<protein>
    <recommendedName>
        <fullName evidence="2">N-acetylglucosamine-6-phosphate deacetylase</fullName>
    </recommendedName>
</protein>
<accession>X1P856</accession>
<sequence length="83" mass="9312">MKVRGISVFNEKPIEVEVKGGFIENINLLLKSDQNLPYISPGFFDLQVNGYKGSDYSLEDFLEEHLKNIITELAASGTTQHIP</sequence>
<dbReference type="EMBL" id="BARV01020417">
    <property type="protein sequence ID" value="GAI27109.1"/>
    <property type="molecule type" value="Genomic_DNA"/>
</dbReference>
<evidence type="ECO:0000313" key="1">
    <source>
        <dbReference type="EMBL" id="GAI27109.1"/>
    </source>
</evidence>
<evidence type="ECO:0008006" key="2">
    <source>
        <dbReference type="Google" id="ProtNLM"/>
    </source>
</evidence>
<organism evidence="1">
    <name type="scientific">marine sediment metagenome</name>
    <dbReference type="NCBI Taxonomy" id="412755"/>
    <lineage>
        <taxon>unclassified sequences</taxon>
        <taxon>metagenomes</taxon>
        <taxon>ecological metagenomes</taxon>
    </lineage>
</organism>
<gene>
    <name evidence="1" type="ORF">S06H3_34079</name>
</gene>
<reference evidence="1" key="1">
    <citation type="journal article" date="2014" name="Front. Microbiol.">
        <title>High frequency of phylogenetically diverse reductive dehalogenase-homologous genes in deep subseafloor sedimentary metagenomes.</title>
        <authorList>
            <person name="Kawai M."/>
            <person name="Futagami T."/>
            <person name="Toyoda A."/>
            <person name="Takaki Y."/>
            <person name="Nishi S."/>
            <person name="Hori S."/>
            <person name="Arai W."/>
            <person name="Tsubouchi T."/>
            <person name="Morono Y."/>
            <person name="Uchiyama I."/>
            <person name="Ito T."/>
            <person name="Fujiyama A."/>
            <person name="Inagaki F."/>
            <person name="Takami H."/>
        </authorList>
    </citation>
    <scope>NUCLEOTIDE SEQUENCE</scope>
    <source>
        <strain evidence="1">Expedition CK06-06</strain>
    </source>
</reference>
<name>X1P856_9ZZZZ</name>
<proteinExistence type="predicted"/>
<comment type="caution">
    <text evidence="1">The sequence shown here is derived from an EMBL/GenBank/DDBJ whole genome shotgun (WGS) entry which is preliminary data.</text>
</comment>
<feature type="non-terminal residue" evidence="1">
    <location>
        <position position="83"/>
    </location>
</feature>